<organism evidence="1 2">
    <name type="scientific">Odinarchaeota yellowstonii (strain LCB_4)</name>
    <dbReference type="NCBI Taxonomy" id="1841599"/>
    <lineage>
        <taxon>Archaea</taxon>
        <taxon>Promethearchaeati</taxon>
        <taxon>Candidatus Odinarchaeota</taxon>
        <taxon>Candidatus Odinarchaeia</taxon>
        <taxon>Candidatus Odinarchaeales</taxon>
        <taxon>Candidatus Odinarchaeaceae</taxon>
        <taxon>Candidatus Odinarchaeum</taxon>
    </lineage>
</organism>
<dbReference type="KEGG" id="oyw:OdinLCB4_000155"/>
<accession>A0AAF0D2F4</accession>
<evidence type="ECO:0000313" key="1">
    <source>
        <dbReference type="EMBL" id="WEU40383.1"/>
    </source>
</evidence>
<dbReference type="AlphaFoldDB" id="A0AAF0D2F4"/>
<proteinExistence type="predicted"/>
<name>A0AAF0D2F4_ODILC</name>
<dbReference type="Proteomes" id="UP000186851">
    <property type="component" value="Chromosome"/>
</dbReference>
<protein>
    <submittedName>
        <fullName evidence="1">Uncharacterized protein</fullName>
    </submittedName>
</protein>
<reference evidence="1" key="2">
    <citation type="journal article" date="2022" name="Nat. Microbiol.">
        <title>A closed Candidatus Odinarchaeum chromosome exposes Asgard archaeal viruses.</title>
        <authorList>
            <person name="Tamarit D."/>
            <person name="Caceres E.F."/>
            <person name="Krupovic M."/>
            <person name="Nijland R."/>
            <person name="Eme L."/>
            <person name="Robinson N.P."/>
            <person name="Ettema T.J.G."/>
        </authorList>
    </citation>
    <scope>NUCLEOTIDE SEQUENCE</scope>
    <source>
        <strain evidence="1">LCB_4</strain>
    </source>
</reference>
<sequence>MSIDVELKHISSIISTTEEGKFKVDEIQNHIDKVWQIINNKRRVLNDIMINRICKVITKLAIIVDAYKARMVRFESLKLYIEKEGLATDLIELSQNIS</sequence>
<dbReference type="EMBL" id="CP091871">
    <property type="protein sequence ID" value="WEU40383.1"/>
    <property type="molecule type" value="Genomic_DNA"/>
</dbReference>
<gene>
    <name evidence="1" type="ORF">OdinLCB4_000155</name>
</gene>
<reference evidence="1" key="1">
    <citation type="journal article" date="2017" name="Nature">
        <title>Asgard archaea illuminate the origin of eukaryotic cellular complexity.</title>
        <authorList>
            <person name="Zaremba-Niedzwiedzka K."/>
            <person name="Caceres E.F."/>
            <person name="Saw J.H."/>
            <person name="Backstrom D."/>
            <person name="Juzokaite L."/>
            <person name="Vancaester E."/>
            <person name="Seitz K.W."/>
            <person name="Anantharaman K."/>
            <person name="Starnawski P."/>
            <person name="Kjeldsen K.U."/>
            <person name="Scott M.B."/>
            <person name="Nunoura T."/>
            <person name="Banfield J.F."/>
            <person name="Schramm A."/>
            <person name="Baker B.J."/>
            <person name="Spang A."/>
            <person name="Ettema T.J.G."/>
        </authorList>
    </citation>
    <scope>NUCLEOTIDE SEQUENCE</scope>
    <source>
        <strain evidence="1">LCB_4</strain>
    </source>
</reference>
<evidence type="ECO:0000313" key="2">
    <source>
        <dbReference type="Proteomes" id="UP000186851"/>
    </source>
</evidence>